<dbReference type="Proteomes" id="UP001155241">
    <property type="component" value="Unassembled WGS sequence"/>
</dbReference>
<evidence type="ECO:0000259" key="1">
    <source>
        <dbReference type="Pfam" id="PF01936"/>
    </source>
</evidence>
<dbReference type="Gene3D" id="3.40.50.1010">
    <property type="entry name" value="5'-nuclease"/>
    <property type="match status" value="1"/>
</dbReference>
<dbReference type="EMBL" id="JAMXLR010000038">
    <property type="protein sequence ID" value="MCO6044699.1"/>
    <property type="molecule type" value="Genomic_DNA"/>
</dbReference>
<gene>
    <name evidence="2" type="ORF">NG895_12345</name>
</gene>
<dbReference type="Pfam" id="PF01936">
    <property type="entry name" value="NYN"/>
    <property type="match status" value="1"/>
</dbReference>
<accession>A0A9X2JJ75</accession>
<protein>
    <submittedName>
        <fullName evidence="2">NYN domain-containing protein</fullName>
    </submittedName>
</protein>
<dbReference type="InterPro" id="IPR021139">
    <property type="entry name" value="NYN"/>
</dbReference>
<name>A0A9X2JJ75_9BACT</name>
<sequence>MLLTEDVPQLSLEVFSDVFTKVFYYDASPVSDTHPQAADANAGQIFDELMREFNRTRGCHVFVGRTMGKKKRQKQVDVKLAVDMLSHTLHGNMRSATLIAGDQDFLPVLEALKLAGMYLRLVYISDSFSDALVDAADESHCMSWREVLFFTDGSFRGSHKWPSMSNGDLAKFSNNNTHTRILAPTDLPGKDFQKKVAEAQGYYYLEVPGIGGGAELRRHTNLQVLCSCAAAEFPKIFRYEPA</sequence>
<proteinExistence type="predicted"/>
<feature type="domain" description="NYN" evidence="1">
    <location>
        <begin position="70"/>
        <end position="140"/>
    </location>
</feature>
<comment type="caution">
    <text evidence="2">The sequence shown here is derived from an EMBL/GenBank/DDBJ whole genome shotgun (WGS) entry which is preliminary data.</text>
</comment>
<keyword evidence="3" id="KW-1185">Reference proteome</keyword>
<dbReference type="RefSeq" id="WP_252852815.1">
    <property type="nucleotide sequence ID" value="NZ_JAMXLR010000038.1"/>
</dbReference>
<reference evidence="2" key="1">
    <citation type="submission" date="2022-06" db="EMBL/GenBank/DDBJ databases">
        <title>Aeoliella straminimaris, a novel planctomycete from sediments.</title>
        <authorList>
            <person name="Vitorino I.R."/>
            <person name="Lage O.M."/>
        </authorList>
    </citation>
    <scope>NUCLEOTIDE SEQUENCE</scope>
    <source>
        <strain evidence="2">ICT_H6.2</strain>
    </source>
</reference>
<evidence type="ECO:0000313" key="2">
    <source>
        <dbReference type="EMBL" id="MCO6044699.1"/>
    </source>
</evidence>
<organism evidence="2 3">
    <name type="scientific">Aeoliella straminimaris</name>
    <dbReference type="NCBI Taxonomy" id="2954799"/>
    <lineage>
        <taxon>Bacteria</taxon>
        <taxon>Pseudomonadati</taxon>
        <taxon>Planctomycetota</taxon>
        <taxon>Planctomycetia</taxon>
        <taxon>Pirellulales</taxon>
        <taxon>Lacipirellulaceae</taxon>
        <taxon>Aeoliella</taxon>
    </lineage>
</organism>
<dbReference type="GO" id="GO:0004540">
    <property type="term" value="F:RNA nuclease activity"/>
    <property type="evidence" value="ECO:0007669"/>
    <property type="project" value="InterPro"/>
</dbReference>
<dbReference type="AlphaFoldDB" id="A0A9X2JJ75"/>
<evidence type="ECO:0000313" key="3">
    <source>
        <dbReference type="Proteomes" id="UP001155241"/>
    </source>
</evidence>